<dbReference type="InterPro" id="IPR054608">
    <property type="entry name" value="SYY-like_C"/>
</dbReference>
<dbReference type="CDD" id="cd00165">
    <property type="entry name" value="S4"/>
    <property type="match status" value="1"/>
</dbReference>
<dbReference type="InterPro" id="IPR036986">
    <property type="entry name" value="S4_RNA-bd_sf"/>
</dbReference>
<feature type="binding site" evidence="10">
    <location>
        <position position="233"/>
    </location>
    <ligand>
        <name>ATP</name>
        <dbReference type="ChEBI" id="CHEBI:30616"/>
    </ligand>
</feature>
<dbReference type="PRINTS" id="PR01040">
    <property type="entry name" value="TRNASYNTHTYR"/>
</dbReference>
<dbReference type="GO" id="GO:0006437">
    <property type="term" value="P:tyrosyl-tRNA aminoacylation"/>
    <property type="evidence" value="ECO:0007669"/>
    <property type="project" value="UniProtKB-UniRule"/>
</dbReference>
<evidence type="ECO:0000256" key="6">
    <source>
        <dbReference type="ARBA" id="ARBA00022884"/>
    </source>
</evidence>
<dbReference type="GO" id="GO:0005524">
    <property type="term" value="F:ATP binding"/>
    <property type="evidence" value="ECO:0007669"/>
    <property type="project" value="UniProtKB-UniRule"/>
</dbReference>
<evidence type="ECO:0000256" key="5">
    <source>
        <dbReference type="ARBA" id="ARBA00022840"/>
    </source>
</evidence>
<dbReference type="Gene3D" id="1.10.240.10">
    <property type="entry name" value="Tyrosyl-Transfer RNA Synthetase"/>
    <property type="match status" value="1"/>
</dbReference>
<evidence type="ECO:0000256" key="7">
    <source>
        <dbReference type="ARBA" id="ARBA00022917"/>
    </source>
</evidence>
<evidence type="ECO:0000259" key="12">
    <source>
        <dbReference type="SMART" id="SM00363"/>
    </source>
</evidence>
<dbReference type="InterPro" id="IPR014729">
    <property type="entry name" value="Rossmann-like_a/b/a_fold"/>
</dbReference>
<evidence type="ECO:0000256" key="3">
    <source>
        <dbReference type="ARBA" id="ARBA00022598"/>
    </source>
</evidence>
<keyword evidence="8 10" id="KW-0030">Aminoacyl-tRNA synthetase</keyword>
<dbReference type="InterPro" id="IPR024108">
    <property type="entry name" value="Tyr-tRNA-ligase_bac_2"/>
</dbReference>
<feature type="domain" description="RNA-binding S4" evidence="12">
    <location>
        <begin position="341"/>
        <end position="400"/>
    </location>
</feature>
<dbReference type="EC" id="6.1.1.1" evidence="10"/>
<dbReference type="Proteomes" id="UP000035268">
    <property type="component" value="Chromosome"/>
</dbReference>
<dbReference type="STRING" id="1307763.L21SP4_00505"/>
<dbReference type="PATRIC" id="fig|1609981.3.peg.527"/>
<dbReference type="FunFam" id="3.10.290.10:FF:000022">
    <property type="entry name" value="Tyrosine--tRNA ligase"/>
    <property type="match status" value="1"/>
</dbReference>
<name>A0A0G3EHW8_9BACT</name>
<reference evidence="13 14" key="2">
    <citation type="journal article" date="2016" name="ISME J.">
        <title>Characterization of the first cultured representative of Verrucomicrobia subdivision 5 indicates the proposal of a novel phylum.</title>
        <authorList>
            <person name="Spring S."/>
            <person name="Bunk B."/>
            <person name="Sproer C."/>
            <person name="Schumann P."/>
            <person name="Rohde M."/>
            <person name="Tindall B.J."/>
            <person name="Klenk H.P."/>
        </authorList>
    </citation>
    <scope>NUCLEOTIDE SEQUENCE [LARGE SCALE GENOMIC DNA]</scope>
    <source>
        <strain evidence="13 14">L21-Fru-AB</strain>
    </source>
</reference>
<reference evidence="14" key="1">
    <citation type="submission" date="2015-02" db="EMBL/GenBank/DDBJ databases">
        <title>Description and complete genome sequence of the first cultured representative of the subdivision 5 of the Verrucomicrobia phylum.</title>
        <authorList>
            <person name="Spring S."/>
            <person name="Bunk B."/>
            <person name="Sproer C."/>
            <person name="Klenk H.-P."/>
        </authorList>
    </citation>
    <scope>NUCLEOTIDE SEQUENCE [LARGE SCALE GENOMIC DNA]</scope>
    <source>
        <strain evidence="14">L21-Fru-AB</strain>
    </source>
</reference>
<dbReference type="GO" id="GO:0005829">
    <property type="term" value="C:cytosol"/>
    <property type="evidence" value="ECO:0007669"/>
    <property type="project" value="TreeGrafter"/>
</dbReference>
<keyword evidence="7 10" id="KW-0648">Protein biosynthesis</keyword>
<comment type="subunit">
    <text evidence="1 10">Homodimer.</text>
</comment>
<gene>
    <name evidence="10 13" type="primary">tyrS</name>
    <name evidence="13" type="ORF">L21SP4_00505</name>
</gene>
<keyword evidence="5 10" id="KW-0067">ATP-binding</keyword>
<evidence type="ECO:0000256" key="2">
    <source>
        <dbReference type="ARBA" id="ARBA00022490"/>
    </source>
</evidence>
<dbReference type="InterPro" id="IPR002307">
    <property type="entry name" value="Tyr-tRNA-ligase"/>
</dbReference>
<dbReference type="Pfam" id="PF22421">
    <property type="entry name" value="SYY_C-terminal"/>
    <property type="match status" value="1"/>
</dbReference>
<keyword evidence="14" id="KW-1185">Reference proteome</keyword>
<evidence type="ECO:0000256" key="11">
    <source>
        <dbReference type="PROSITE-ProRule" id="PRU00182"/>
    </source>
</evidence>
<evidence type="ECO:0000313" key="13">
    <source>
        <dbReference type="EMBL" id="AKJ63779.1"/>
    </source>
</evidence>
<dbReference type="InterPro" id="IPR001412">
    <property type="entry name" value="aa-tRNA-synth_I_CS"/>
</dbReference>
<dbReference type="FunFam" id="3.40.50.620:FF:000061">
    <property type="entry name" value="Tyrosine--tRNA ligase"/>
    <property type="match status" value="1"/>
</dbReference>
<dbReference type="Pfam" id="PF00579">
    <property type="entry name" value="tRNA-synt_1b"/>
    <property type="match status" value="1"/>
</dbReference>
<accession>A0A0G3EHW8</accession>
<comment type="subcellular location">
    <subcellularLocation>
        <location evidence="10">Cytoplasm</location>
    </subcellularLocation>
</comment>
<evidence type="ECO:0000313" key="14">
    <source>
        <dbReference type="Proteomes" id="UP000035268"/>
    </source>
</evidence>
<sequence length="406" mass="45141">MDECGRQLETLKARSVDCVTAGELERKVRRAAAEKRPLRIKYGADPSAPDIHLGHVVGLNKLREFQEFGHTVVFIIGDFTGMIGDPSGRSATRPALTREQVNANAKSYQQQVFKVLDPERTEVRFNSEWFGPMTFDDVVRLSAKVTVAQMLSRDDFAKRYSGNQPISLVEFLYPLIQAWDSVMVRADVELGGTDQIFNLLLGRELQKEEGQEPQVALTLPLLEGLDGVQKMSKSLGNYVGVTDAPAEMFGKLMSVSDELMWRYFSLILRRPEDELKKTRADVGEGRVHPRAVKDSLAREITAWFHSPEAAETAAQEFSRVFSRGDVPDDMPEHVLDAGAVGILDLITAAGLLPSKSEARRVVKQGGVRLNGERIDDPHARLEPEDGAVLKVGKRKFCRIRVGGVDE</sequence>
<keyword evidence="6 11" id="KW-0694">RNA-binding</keyword>
<dbReference type="SUPFAM" id="SSF55174">
    <property type="entry name" value="Alpha-L RNA-binding motif"/>
    <property type="match status" value="1"/>
</dbReference>
<dbReference type="OrthoDB" id="9804243at2"/>
<organism evidence="13 14">
    <name type="scientific">Kiritimatiella glycovorans</name>
    <dbReference type="NCBI Taxonomy" id="1307763"/>
    <lineage>
        <taxon>Bacteria</taxon>
        <taxon>Pseudomonadati</taxon>
        <taxon>Kiritimatiellota</taxon>
        <taxon>Kiritimatiellia</taxon>
        <taxon>Kiritimatiellales</taxon>
        <taxon>Kiritimatiellaceae</taxon>
        <taxon>Kiritimatiella</taxon>
    </lineage>
</organism>
<feature type="short sequence motif" description="'KMSKS' region" evidence="10">
    <location>
        <begin position="230"/>
        <end position="234"/>
    </location>
</feature>
<dbReference type="PANTHER" id="PTHR11766">
    <property type="entry name" value="TYROSYL-TRNA SYNTHETASE"/>
    <property type="match status" value="1"/>
</dbReference>
<evidence type="ECO:0000256" key="8">
    <source>
        <dbReference type="ARBA" id="ARBA00023146"/>
    </source>
</evidence>
<dbReference type="SUPFAM" id="SSF52374">
    <property type="entry name" value="Nucleotidylyl transferase"/>
    <property type="match status" value="1"/>
</dbReference>
<dbReference type="Gene3D" id="3.10.290.10">
    <property type="entry name" value="RNA-binding S4 domain"/>
    <property type="match status" value="1"/>
</dbReference>
<dbReference type="Gene3D" id="3.40.50.620">
    <property type="entry name" value="HUPs"/>
    <property type="match status" value="1"/>
</dbReference>
<dbReference type="SMART" id="SM00363">
    <property type="entry name" value="S4"/>
    <property type="match status" value="1"/>
</dbReference>
<dbReference type="PANTHER" id="PTHR11766:SF1">
    <property type="entry name" value="TYROSINE--TRNA LIGASE"/>
    <property type="match status" value="1"/>
</dbReference>
<feature type="short sequence motif" description="'HIGH' region" evidence="10">
    <location>
        <begin position="46"/>
        <end position="55"/>
    </location>
</feature>
<dbReference type="PROSITE" id="PS50889">
    <property type="entry name" value="S4"/>
    <property type="match status" value="1"/>
</dbReference>
<dbReference type="HAMAP" id="MF_02007">
    <property type="entry name" value="Tyr_tRNA_synth_type2"/>
    <property type="match status" value="1"/>
</dbReference>
<keyword evidence="3 10" id="KW-0436">Ligase</keyword>
<dbReference type="FunFam" id="1.10.240.10:FF:000006">
    <property type="entry name" value="Tyrosine--tRNA ligase"/>
    <property type="match status" value="1"/>
</dbReference>
<keyword evidence="4 10" id="KW-0547">Nucleotide-binding</keyword>
<dbReference type="InterPro" id="IPR024088">
    <property type="entry name" value="Tyr-tRNA-ligase_bac-type"/>
</dbReference>
<dbReference type="EMBL" id="CP010904">
    <property type="protein sequence ID" value="AKJ63779.1"/>
    <property type="molecule type" value="Genomic_DNA"/>
</dbReference>
<dbReference type="InterPro" id="IPR002942">
    <property type="entry name" value="S4_RNA-bd"/>
</dbReference>
<evidence type="ECO:0000256" key="9">
    <source>
        <dbReference type="ARBA" id="ARBA00048248"/>
    </source>
</evidence>
<dbReference type="GO" id="GO:0003723">
    <property type="term" value="F:RNA binding"/>
    <property type="evidence" value="ECO:0007669"/>
    <property type="project" value="UniProtKB-KW"/>
</dbReference>
<proteinExistence type="inferred from homology"/>
<dbReference type="KEGG" id="vbl:L21SP4_00505"/>
<dbReference type="InterPro" id="IPR002305">
    <property type="entry name" value="aa-tRNA-synth_Ic"/>
</dbReference>
<dbReference type="AlphaFoldDB" id="A0A0G3EHW8"/>
<dbReference type="PROSITE" id="PS00178">
    <property type="entry name" value="AA_TRNA_LIGASE_I"/>
    <property type="match status" value="1"/>
</dbReference>
<dbReference type="NCBIfam" id="TIGR00234">
    <property type="entry name" value="tyrS"/>
    <property type="match status" value="1"/>
</dbReference>
<dbReference type="GO" id="GO:0004831">
    <property type="term" value="F:tyrosine-tRNA ligase activity"/>
    <property type="evidence" value="ECO:0007669"/>
    <property type="project" value="UniProtKB-UniRule"/>
</dbReference>
<comment type="function">
    <text evidence="10">Catalyzes the attachment of tyrosine to tRNA(Tyr) in a two-step reaction: tyrosine is first activated by ATP to form Tyr-AMP and then transferred to the acceptor end of tRNA(Tyr).</text>
</comment>
<dbReference type="CDD" id="cd00805">
    <property type="entry name" value="TyrRS_core"/>
    <property type="match status" value="1"/>
</dbReference>
<keyword evidence="2 10" id="KW-0963">Cytoplasm</keyword>
<protein>
    <recommendedName>
        <fullName evidence="10">Tyrosine--tRNA ligase</fullName>
        <ecNumber evidence="10">6.1.1.1</ecNumber>
    </recommendedName>
    <alternativeName>
        <fullName evidence="10">Tyrosyl-tRNA synthetase</fullName>
        <shortName evidence="10">TyrRS</shortName>
    </alternativeName>
</protein>
<evidence type="ECO:0000256" key="4">
    <source>
        <dbReference type="ARBA" id="ARBA00022741"/>
    </source>
</evidence>
<evidence type="ECO:0000256" key="1">
    <source>
        <dbReference type="ARBA" id="ARBA00011738"/>
    </source>
</evidence>
<comment type="catalytic activity">
    <reaction evidence="9 10">
        <text>tRNA(Tyr) + L-tyrosine + ATP = L-tyrosyl-tRNA(Tyr) + AMP + diphosphate + H(+)</text>
        <dbReference type="Rhea" id="RHEA:10220"/>
        <dbReference type="Rhea" id="RHEA-COMP:9706"/>
        <dbReference type="Rhea" id="RHEA-COMP:9707"/>
        <dbReference type="ChEBI" id="CHEBI:15378"/>
        <dbReference type="ChEBI" id="CHEBI:30616"/>
        <dbReference type="ChEBI" id="CHEBI:33019"/>
        <dbReference type="ChEBI" id="CHEBI:58315"/>
        <dbReference type="ChEBI" id="CHEBI:78442"/>
        <dbReference type="ChEBI" id="CHEBI:78536"/>
        <dbReference type="ChEBI" id="CHEBI:456215"/>
        <dbReference type="EC" id="6.1.1.1"/>
    </reaction>
</comment>
<comment type="similarity">
    <text evidence="10">Belongs to the class-I aminoacyl-tRNA synthetase family. TyrS type 2 subfamily.</text>
</comment>
<dbReference type="RefSeq" id="WP_052881176.1">
    <property type="nucleotide sequence ID" value="NZ_CP010904.1"/>
</dbReference>
<evidence type="ECO:0000256" key="10">
    <source>
        <dbReference type="HAMAP-Rule" id="MF_02007"/>
    </source>
</evidence>